<dbReference type="FunFam" id="3.30.700.10:FF:000002">
    <property type="entry name" value="Type 4 fimbrial biogenesis protein PilE"/>
    <property type="match status" value="1"/>
</dbReference>
<dbReference type="PANTHER" id="PTHR30093:SF47">
    <property type="entry name" value="TYPE IV PILUS NON-CORE MINOR PILIN PILE"/>
    <property type="match status" value="1"/>
</dbReference>
<dbReference type="Proteomes" id="UP000243606">
    <property type="component" value="Unassembled WGS sequence"/>
</dbReference>
<organism evidence="1 2">
    <name type="scientific">Pseudomonas guineae</name>
    <dbReference type="NCBI Taxonomy" id="425504"/>
    <lineage>
        <taxon>Bacteria</taxon>
        <taxon>Pseudomonadati</taxon>
        <taxon>Pseudomonadota</taxon>
        <taxon>Gammaproteobacteria</taxon>
        <taxon>Pseudomonadales</taxon>
        <taxon>Pseudomonadaceae</taxon>
        <taxon>Pseudomonas</taxon>
    </lineage>
</organism>
<sequence length="139" mass="15059">MPVPSRKMQGFTLIEMMIVVAIIGILAAVAYPSYAEYVKRGNRSEGQALLSDIAAAQERYYSQNNRYITATGDIAKLNASTTSTTSKYTLAVSSVASDGGYTLTATPQFSDVDCGNLTLNALGARERTGTKKTRDECWR</sequence>
<dbReference type="InterPro" id="IPR031982">
    <property type="entry name" value="PilE-like"/>
</dbReference>
<dbReference type="OrthoDB" id="5296638at2"/>
<protein>
    <submittedName>
        <fullName evidence="1">Type IV pilus assembly protein PilE</fullName>
    </submittedName>
</protein>
<dbReference type="STRING" id="425504.SAMN05216206_0906"/>
<dbReference type="RefSeq" id="WP_090240084.1">
    <property type="nucleotide sequence ID" value="NZ_FOQL01000001.1"/>
</dbReference>
<proteinExistence type="predicted"/>
<dbReference type="Pfam" id="PF07963">
    <property type="entry name" value="N_methyl"/>
    <property type="match status" value="1"/>
</dbReference>
<dbReference type="EMBL" id="FOQL01000001">
    <property type="protein sequence ID" value="SFH96516.1"/>
    <property type="molecule type" value="Genomic_DNA"/>
</dbReference>
<dbReference type="SUPFAM" id="SSF54523">
    <property type="entry name" value="Pili subunits"/>
    <property type="match status" value="1"/>
</dbReference>
<dbReference type="PROSITE" id="PS00409">
    <property type="entry name" value="PROKAR_NTER_METHYL"/>
    <property type="match status" value="1"/>
</dbReference>
<dbReference type="Gene3D" id="3.30.700.10">
    <property type="entry name" value="Glycoprotein, Type 4 Pilin"/>
    <property type="match status" value="1"/>
</dbReference>
<dbReference type="Pfam" id="PF16732">
    <property type="entry name" value="ComP_DUS"/>
    <property type="match status" value="1"/>
</dbReference>
<gene>
    <name evidence="1" type="ORF">SAMN05216206_0906</name>
</gene>
<accession>A0A1I3EC25</accession>
<dbReference type="NCBIfam" id="TIGR02532">
    <property type="entry name" value="IV_pilin_GFxxxE"/>
    <property type="match status" value="1"/>
</dbReference>
<dbReference type="InterPro" id="IPR012902">
    <property type="entry name" value="N_methyl_site"/>
</dbReference>
<dbReference type="AlphaFoldDB" id="A0A1I3EC25"/>
<name>A0A1I3EC25_9PSED</name>
<keyword evidence="2" id="KW-1185">Reference proteome</keyword>
<reference evidence="2" key="1">
    <citation type="submission" date="2016-10" db="EMBL/GenBank/DDBJ databases">
        <authorList>
            <person name="Varghese N."/>
            <person name="Submissions S."/>
        </authorList>
    </citation>
    <scope>NUCLEOTIDE SEQUENCE [LARGE SCALE GENOMIC DNA]</scope>
    <source>
        <strain evidence="2">LMG 24016</strain>
    </source>
</reference>
<dbReference type="PANTHER" id="PTHR30093">
    <property type="entry name" value="GENERAL SECRETION PATHWAY PROTEIN G"/>
    <property type="match status" value="1"/>
</dbReference>
<dbReference type="InterPro" id="IPR045584">
    <property type="entry name" value="Pilin-like"/>
</dbReference>
<evidence type="ECO:0000313" key="1">
    <source>
        <dbReference type="EMBL" id="SFH96516.1"/>
    </source>
</evidence>
<evidence type="ECO:0000313" key="2">
    <source>
        <dbReference type="Proteomes" id="UP000243606"/>
    </source>
</evidence>
<dbReference type="GO" id="GO:0043683">
    <property type="term" value="P:type IV pilus assembly"/>
    <property type="evidence" value="ECO:0007669"/>
    <property type="project" value="InterPro"/>
</dbReference>